<dbReference type="FunFam" id="1.20.1250.20:FF:000068">
    <property type="entry name" value="MFS general substrate transporter"/>
    <property type="match status" value="1"/>
</dbReference>
<feature type="transmembrane region" description="Helical" evidence="6">
    <location>
        <begin position="353"/>
        <end position="373"/>
    </location>
</feature>
<dbReference type="OrthoDB" id="2962993at2759"/>
<feature type="transmembrane region" description="Helical" evidence="6">
    <location>
        <begin position="133"/>
        <end position="151"/>
    </location>
</feature>
<dbReference type="FunFam" id="1.20.1250.20:FF:000034">
    <property type="entry name" value="MFS general substrate transporter"/>
    <property type="match status" value="1"/>
</dbReference>
<evidence type="ECO:0000256" key="5">
    <source>
        <dbReference type="ARBA" id="ARBA00023136"/>
    </source>
</evidence>
<protein>
    <submittedName>
        <fullName evidence="8">Related to putative tartrate transporter</fullName>
    </submittedName>
</protein>
<feature type="transmembrane region" description="Helical" evidence="6">
    <location>
        <begin position="326"/>
        <end position="346"/>
    </location>
</feature>
<dbReference type="EMBL" id="CAFZ01000179">
    <property type="protein sequence ID" value="CCA72706.1"/>
    <property type="molecule type" value="Genomic_DNA"/>
</dbReference>
<feature type="transmembrane region" description="Helical" evidence="6">
    <location>
        <begin position="157"/>
        <end position="176"/>
    </location>
</feature>
<evidence type="ECO:0000256" key="1">
    <source>
        <dbReference type="ARBA" id="ARBA00004141"/>
    </source>
</evidence>
<dbReference type="PANTHER" id="PTHR43791">
    <property type="entry name" value="PERMEASE-RELATED"/>
    <property type="match status" value="1"/>
</dbReference>
<dbReference type="AlphaFoldDB" id="G4TN19"/>
<evidence type="ECO:0000256" key="6">
    <source>
        <dbReference type="SAM" id="Phobius"/>
    </source>
</evidence>
<feature type="transmembrane region" description="Helical" evidence="6">
    <location>
        <begin position="379"/>
        <end position="402"/>
    </location>
</feature>
<dbReference type="SUPFAM" id="SSF103473">
    <property type="entry name" value="MFS general substrate transporter"/>
    <property type="match status" value="1"/>
</dbReference>
<dbReference type="eggNOG" id="KOG2533">
    <property type="taxonomic scope" value="Eukaryota"/>
</dbReference>
<feature type="transmembrane region" description="Helical" evidence="6">
    <location>
        <begin position="188"/>
        <end position="208"/>
    </location>
</feature>
<name>G4TN19_SERID</name>
<evidence type="ECO:0000256" key="3">
    <source>
        <dbReference type="ARBA" id="ARBA00022692"/>
    </source>
</evidence>
<dbReference type="Gene3D" id="1.20.1250.20">
    <property type="entry name" value="MFS general substrate transporter like domains"/>
    <property type="match status" value="2"/>
</dbReference>
<evidence type="ECO:0000259" key="7">
    <source>
        <dbReference type="PROSITE" id="PS50850"/>
    </source>
</evidence>
<dbReference type="HOGENOM" id="CLU_001265_0_1_1"/>
<dbReference type="InParanoid" id="G4TN19"/>
<organism evidence="8 9">
    <name type="scientific">Serendipita indica (strain DSM 11827)</name>
    <name type="common">Root endophyte fungus</name>
    <name type="synonym">Piriformospora indica</name>
    <dbReference type="NCBI Taxonomy" id="1109443"/>
    <lineage>
        <taxon>Eukaryota</taxon>
        <taxon>Fungi</taxon>
        <taxon>Dikarya</taxon>
        <taxon>Basidiomycota</taxon>
        <taxon>Agaricomycotina</taxon>
        <taxon>Agaricomycetes</taxon>
        <taxon>Sebacinales</taxon>
        <taxon>Serendipitaceae</taxon>
        <taxon>Serendipita</taxon>
    </lineage>
</organism>
<evidence type="ECO:0000313" key="9">
    <source>
        <dbReference type="Proteomes" id="UP000007148"/>
    </source>
</evidence>
<sequence length="506" mass="55837">MATTNGSHTDEYSIASPTSILGNKTLYEDADPEAPSEKQSWRHGISLKHEKAILRRLDFHLLPFVSLLYLLSFLDRSNIGNAKVAGMVSDLHLVGLQYNTAAAVFFILYCFAEIPSNVLLKLLRPSRWIPSIMVIWGIIMTLMCLVNSYAGLLVARVFLGLAEAGLFPGVTFYLSLWYKRSEQSKRVAIFFSAATIAGAFGGLLAYAIEKLEGRAGLRGWQWIFLIEGLVTVAFAVAAYWLMYDYPSTATFLTEDERNFVIDRLKHDSTDLATHYDIKFVWQALTDWKCWIQVCIYLGIIIPVYAFSIFIPTIIQELGYTASNAQLLSTPPYIAGCFFTILVGVYSDKLHLRGPFIVGCASVAITGYSILYATPPSLPGVSYAGTVIAACGVFPSIAVVLAWTGGNAGGDIKRGVALALTIGVANLGGICSSFIYRSRDAPRFYIGHGTVIGCLLLSVLGSCTGMVTYWRLNKQKEELCRRENIDQSQAHRFRDMGDASPLFRYTI</sequence>
<feature type="transmembrane region" description="Helical" evidence="6">
    <location>
        <begin position="220"/>
        <end position="242"/>
    </location>
</feature>
<dbReference type="Proteomes" id="UP000007148">
    <property type="component" value="Unassembled WGS sequence"/>
</dbReference>
<keyword evidence="5 6" id="KW-0472">Membrane</keyword>
<dbReference type="CDD" id="cd17327">
    <property type="entry name" value="MFS_FEN2_like"/>
    <property type="match status" value="1"/>
</dbReference>
<keyword evidence="9" id="KW-1185">Reference proteome</keyword>
<keyword evidence="4 6" id="KW-1133">Transmembrane helix</keyword>
<dbReference type="GO" id="GO:0022857">
    <property type="term" value="F:transmembrane transporter activity"/>
    <property type="evidence" value="ECO:0007669"/>
    <property type="project" value="InterPro"/>
</dbReference>
<dbReference type="FunCoup" id="G4TN19">
    <property type="interactions" value="72"/>
</dbReference>
<feature type="transmembrane region" description="Helical" evidence="6">
    <location>
        <begin position="414"/>
        <end position="435"/>
    </location>
</feature>
<dbReference type="STRING" id="1109443.G4TN19"/>
<proteinExistence type="predicted"/>
<comment type="subcellular location">
    <subcellularLocation>
        <location evidence="1">Membrane</location>
        <topology evidence="1">Multi-pass membrane protein</topology>
    </subcellularLocation>
</comment>
<feature type="transmembrane region" description="Helical" evidence="6">
    <location>
        <begin position="447"/>
        <end position="471"/>
    </location>
</feature>
<dbReference type="Pfam" id="PF07690">
    <property type="entry name" value="MFS_1"/>
    <property type="match status" value="1"/>
</dbReference>
<dbReference type="PROSITE" id="PS50850">
    <property type="entry name" value="MFS"/>
    <property type="match status" value="1"/>
</dbReference>
<keyword evidence="2" id="KW-0813">Transport</keyword>
<gene>
    <name evidence="8" type="ORF">PIIN_06643</name>
</gene>
<dbReference type="PANTHER" id="PTHR43791:SF19">
    <property type="entry name" value="TRANSPORTER, PUTATIVE (AFU_ORTHOLOGUE AFUA_1G01812)-RELATED"/>
    <property type="match status" value="1"/>
</dbReference>
<evidence type="ECO:0000256" key="4">
    <source>
        <dbReference type="ARBA" id="ARBA00022989"/>
    </source>
</evidence>
<keyword evidence="3 6" id="KW-0812">Transmembrane</keyword>
<feature type="transmembrane region" description="Helical" evidence="6">
    <location>
        <begin position="94"/>
        <end position="112"/>
    </location>
</feature>
<dbReference type="InterPro" id="IPR036259">
    <property type="entry name" value="MFS_trans_sf"/>
</dbReference>
<dbReference type="InterPro" id="IPR011701">
    <property type="entry name" value="MFS"/>
</dbReference>
<reference evidence="8 9" key="1">
    <citation type="journal article" date="2011" name="PLoS Pathog.">
        <title>Endophytic Life Strategies Decoded by Genome and Transcriptome Analyses of the Mutualistic Root Symbiont Piriformospora indica.</title>
        <authorList>
            <person name="Zuccaro A."/>
            <person name="Lahrmann U."/>
            <person name="Guldener U."/>
            <person name="Langen G."/>
            <person name="Pfiffi S."/>
            <person name="Biedenkopf D."/>
            <person name="Wong P."/>
            <person name="Samans B."/>
            <person name="Grimm C."/>
            <person name="Basiewicz M."/>
            <person name="Murat C."/>
            <person name="Martin F."/>
            <person name="Kogel K.H."/>
        </authorList>
    </citation>
    <scope>NUCLEOTIDE SEQUENCE [LARGE SCALE GENOMIC DNA]</scope>
    <source>
        <strain evidence="8 9">DSM 11827</strain>
    </source>
</reference>
<evidence type="ECO:0000256" key="2">
    <source>
        <dbReference type="ARBA" id="ARBA00022448"/>
    </source>
</evidence>
<evidence type="ECO:0000313" key="8">
    <source>
        <dbReference type="EMBL" id="CCA72706.1"/>
    </source>
</evidence>
<feature type="transmembrane region" description="Helical" evidence="6">
    <location>
        <begin position="293"/>
        <end position="314"/>
    </location>
</feature>
<dbReference type="GO" id="GO:0016020">
    <property type="term" value="C:membrane"/>
    <property type="evidence" value="ECO:0007669"/>
    <property type="project" value="UniProtKB-SubCell"/>
</dbReference>
<dbReference type="OMA" id="YPTIAVN"/>
<feature type="domain" description="Major facilitator superfamily (MFS) profile" evidence="7">
    <location>
        <begin position="61"/>
        <end position="506"/>
    </location>
</feature>
<feature type="transmembrane region" description="Helical" evidence="6">
    <location>
        <begin position="57"/>
        <end position="74"/>
    </location>
</feature>
<accession>G4TN19</accession>
<dbReference type="InterPro" id="IPR020846">
    <property type="entry name" value="MFS_dom"/>
</dbReference>
<comment type="caution">
    <text evidence="8">The sequence shown here is derived from an EMBL/GenBank/DDBJ whole genome shotgun (WGS) entry which is preliminary data.</text>
</comment>